<reference evidence="2" key="2">
    <citation type="submission" date="2020-09" db="EMBL/GenBank/DDBJ databases">
        <authorList>
            <person name="Sun Q."/>
            <person name="Ohkuma M."/>
        </authorList>
    </citation>
    <scope>NUCLEOTIDE SEQUENCE</scope>
    <source>
        <strain evidence="2">JCM 4122</strain>
    </source>
</reference>
<proteinExistence type="predicted"/>
<evidence type="ECO:0000313" key="3">
    <source>
        <dbReference type="Proteomes" id="UP000632849"/>
    </source>
</evidence>
<keyword evidence="3" id="KW-1185">Reference proteome</keyword>
<keyword evidence="1" id="KW-0472">Membrane</keyword>
<evidence type="ECO:0000256" key="1">
    <source>
        <dbReference type="SAM" id="Phobius"/>
    </source>
</evidence>
<gene>
    <name evidence="2" type="ORF">GCM10017667_01980</name>
</gene>
<keyword evidence="1" id="KW-1133">Transmembrane helix</keyword>
<keyword evidence="1" id="KW-0812">Transmembrane</keyword>
<organism evidence="2 3">
    <name type="scientific">Streptomyces filamentosus</name>
    <name type="common">Streptomyces roseosporus</name>
    <dbReference type="NCBI Taxonomy" id="67294"/>
    <lineage>
        <taxon>Bacteria</taxon>
        <taxon>Bacillati</taxon>
        <taxon>Actinomycetota</taxon>
        <taxon>Actinomycetes</taxon>
        <taxon>Kitasatosporales</taxon>
        <taxon>Streptomycetaceae</taxon>
        <taxon>Streptomyces</taxon>
    </lineage>
</organism>
<comment type="caution">
    <text evidence="2">The sequence shown here is derived from an EMBL/GenBank/DDBJ whole genome shotgun (WGS) entry which is preliminary data.</text>
</comment>
<feature type="transmembrane region" description="Helical" evidence="1">
    <location>
        <begin position="92"/>
        <end position="112"/>
    </location>
</feature>
<dbReference type="AlphaFoldDB" id="A0A919BBH9"/>
<name>A0A919BBH9_STRFL</name>
<accession>A0A919BBH9</accession>
<feature type="transmembrane region" description="Helical" evidence="1">
    <location>
        <begin position="118"/>
        <end position="137"/>
    </location>
</feature>
<dbReference type="Proteomes" id="UP000632849">
    <property type="component" value="Unassembled WGS sequence"/>
</dbReference>
<dbReference type="EMBL" id="BNBE01000001">
    <property type="protein sequence ID" value="GHF78220.1"/>
    <property type="molecule type" value="Genomic_DNA"/>
</dbReference>
<evidence type="ECO:0000313" key="2">
    <source>
        <dbReference type="EMBL" id="GHF78220.1"/>
    </source>
</evidence>
<sequence length="154" mass="16065">MGGEGPLLERLEAGDDVTVTLWRDHAVVVARDGIAQETADTPEDEADFILAVALALIPIGAFLLHTGASACAGARAWAATGLPAVLVLRLKWALGSTLCVLPAFALAGLAELGPVGEALLWCAMVPLVRHYLAWKAVRSRGRHARPLAAGSTLL</sequence>
<feature type="transmembrane region" description="Helical" evidence="1">
    <location>
        <begin position="48"/>
        <end position="71"/>
    </location>
</feature>
<protein>
    <submittedName>
        <fullName evidence="2">Uncharacterized protein</fullName>
    </submittedName>
</protein>
<reference evidence="2" key="1">
    <citation type="journal article" date="2014" name="Int. J. Syst. Evol. Microbiol.">
        <title>Complete genome sequence of Corynebacterium casei LMG S-19264T (=DSM 44701T), isolated from a smear-ripened cheese.</title>
        <authorList>
            <consortium name="US DOE Joint Genome Institute (JGI-PGF)"/>
            <person name="Walter F."/>
            <person name="Albersmeier A."/>
            <person name="Kalinowski J."/>
            <person name="Ruckert C."/>
        </authorList>
    </citation>
    <scope>NUCLEOTIDE SEQUENCE</scope>
    <source>
        <strain evidence="2">JCM 4122</strain>
    </source>
</reference>